<name>A0A0A8YMY5_ARUDO</name>
<organism evidence="1">
    <name type="scientific">Arundo donax</name>
    <name type="common">Giant reed</name>
    <name type="synonym">Donax arundinaceus</name>
    <dbReference type="NCBI Taxonomy" id="35708"/>
    <lineage>
        <taxon>Eukaryota</taxon>
        <taxon>Viridiplantae</taxon>
        <taxon>Streptophyta</taxon>
        <taxon>Embryophyta</taxon>
        <taxon>Tracheophyta</taxon>
        <taxon>Spermatophyta</taxon>
        <taxon>Magnoliopsida</taxon>
        <taxon>Liliopsida</taxon>
        <taxon>Poales</taxon>
        <taxon>Poaceae</taxon>
        <taxon>PACMAD clade</taxon>
        <taxon>Arundinoideae</taxon>
        <taxon>Arundineae</taxon>
        <taxon>Arundo</taxon>
    </lineage>
</organism>
<reference evidence="1" key="2">
    <citation type="journal article" date="2015" name="Data Brief">
        <title>Shoot transcriptome of the giant reed, Arundo donax.</title>
        <authorList>
            <person name="Barrero R.A."/>
            <person name="Guerrero F.D."/>
            <person name="Moolhuijzen P."/>
            <person name="Goolsby J.A."/>
            <person name="Tidwell J."/>
            <person name="Bellgard S.E."/>
            <person name="Bellgard M.I."/>
        </authorList>
    </citation>
    <scope>NUCLEOTIDE SEQUENCE</scope>
    <source>
        <tissue evidence="1">Shoot tissue taken approximately 20 cm above the soil surface</tissue>
    </source>
</reference>
<accession>A0A0A8YMY5</accession>
<reference evidence="1" key="1">
    <citation type="submission" date="2014-09" db="EMBL/GenBank/DDBJ databases">
        <authorList>
            <person name="Magalhaes I.L.F."/>
            <person name="Oliveira U."/>
            <person name="Santos F.R."/>
            <person name="Vidigal T.H.D.A."/>
            <person name="Brescovit A.D."/>
            <person name="Santos A.J."/>
        </authorList>
    </citation>
    <scope>NUCLEOTIDE SEQUENCE</scope>
    <source>
        <tissue evidence="1">Shoot tissue taken approximately 20 cm above the soil surface</tissue>
    </source>
</reference>
<dbReference type="AlphaFoldDB" id="A0A0A8YMY5"/>
<evidence type="ECO:0000313" key="1">
    <source>
        <dbReference type="EMBL" id="JAD26460.1"/>
    </source>
</evidence>
<sequence length="62" mass="7021">MKNRIPVPYSIYAAIFTRVHRVTIPVLQPRCLHCICRMLFMTRDMSLTRSLSLAAAGTAATR</sequence>
<dbReference type="EMBL" id="GBRH01271435">
    <property type="protein sequence ID" value="JAD26460.1"/>
    <property type="molecule type" value="Transcribed_RNA"/>
</dbReference>
<protein>
    <submittedName>
        <fullName evidence="1">Uncharacterized protein</fullName>
    </submittedName>
</protein>
<proteinExistence type="predicted"/>